<keyword evidence="1" id="KW-0328">Glycosyltransferase</keyword>
<dbReference type="Gene3D" id="3.40.50.2020">
    <property type="match status" value="1"/>
</dbReference>
<keyword evidence="1" id="KW-0808">Transferase</keyword>
<dbReference type="Proteomes" id="UP000199494">
    <property type="component" value="Unassembled WGS sequence"/>
</dbReference>
<dbReference type="CDD" id="cd06223">
    <property type="entry name" value="PRTases_typeI"/>
    <property type="match status" value="1"/>
</dbReference>
<evidence type="ECO:0000313" key="1">
    <source>
        <dbReference type="EMBL" id="SDC29566.1"/>
    </source>
</evidence>
<dbReference type="GO" id="GO:0016757">
    <property type="term" value="F:glycosyltransferase activity"/>
    <property type="evidence" value="ECO:0007669"/>
    <property type="project" value="UniProtKB-KW"/>
</dbReference>
<reference evidence="1 2" key="1">
    <citation type="submission" date="2016-10" db="EMBL/GenBank/DDBJ databases">
        <authorList>
            <person name="de Groot N.N."/>
        </authorList>
    </citation>
    <scope>NUCLEOTIDE SEQUENCE [LARGE SCALE GENOMIC DNA]</scope>
    <source>
        <strain evidence="1 2">CGMCC 4.5506</strain>
    </source>
</reference>
<name>A0A222VPT6_9PSEU</name>
<dbReference type="KEGG" id="pmad:BAY61_14015"/>
<protein>
    <submittedName>
        <fullName evidence="1">Predicted phosphoribosyltransferase</fullName>
    </submittedName>
</protein>
<dbReference type="Gene3D" id="3.30.1310.20">
    <property type="entry name" value="PRTase-like"/>
    <property type="match status" value="1"/>
</dbReference>
<dbReference type="SUPFAM" id="SSF53271">
    <property type="entry name" value="PRTase-like"/>
    <property type="match status" value="1"/>
</dbReference>
<dbReference type="EMBL" id="FMZE01000001">
    <property type="protein sequence ID" value="SDC29566.1"/>
    <property type="molecule type" value="Genomic_DNA"/>
</dbReference>
<sequence length="219" mass="23555">MQFENRADAGRELAGRLGYLSAHHPIVLGLPRGGAVVARQVADGLGCALDVLLVQRVRAPERPELAVGAVGEGGVLVTNADLLREYRLSRQDMDLAVRTALAELDRRTELYRGDLPPLSVAGRTVVLVDDAIATGATVRAALRVLRGRQAGRVVLAVPVAPADVLEELAHNADHTVCPNPRVWMRAVGHWYRDFSPVSDEDVLPLLGRPRSVPSPAPDL</sequence>
<dbReference type="InterPro" id="IPR029057">
    <property type="entry name" value="PRTase-like"/>
</dbReference>
<keyword evidence="2" id="KW-1185">Reference proteome</keyword>
<dbReference type="InterPro" id="IPR000836">
    <property type="entry name" value="PRTase_dom"/>
</dbReference>
<evidence type="ECO:0000313" key="2">
    <source>
        <dbReference type="Proteomes" id="UP000199494"/>
    </source>
</evidence>
<dbReference type="AlphaFoldDB" id="A0A222VPT6"/>
<proteinExistence type="predicted"/>
<organism evidence="1 2">
    <name type="scientific">Prauserella marina</name>
    <dbReference type="NCBI Taxonomy" id="530584"/>
    <lineage>
        <taxon>Bacteria</taxon>
        <taxon>Bacillati</taxon>
        <taxon>Actinomycetota</taxon>
        <taxon>Actinomycetes</taxon>
        <taxon>Pseudonocardiales</taxon>
        <taxon>Pseudonocardiaceae</taxon>
        <taxon>Prauserella</taxon>
    </lineage>
</organism>
<dbReference type="RefSeq" id="WP_091798074.1">
    <property type="nucleotide sequence ID" value="NZ_CP016353.1"/>
</dbReference>
<gene>
    <name evidence="1" type="ORF">SAMN05421630_1011185</name>
</gene>
<dbReference type="STRING" id="530584.SAMN05421630_1011185"/>
<dbReference type="OrthoDB" id="9810066at2"/>
<dbReference type="Pfam" id="PF00156">
    <property type="entry name" value="Pribosyltran"/>
    <property type="match status" value="1"/>
</dbReference>
<accession>A0A222VPT6</accession>